<evidence type="ECO:0000313" key="3">
    <source>
        <dbReference type="Proteomes" id="UP000776276"/>
    </source>
</evidence>
<organism evidence="2 3">
    <name type="scientific">Sphingomonas quercus</name>
    <dbReference type="NCBI Taxonomy" id="2842451"/>
    <lineage>
        <taxon>Bacteria</taxon>
        <taxon>Pseudomonadati</taxon>
        <taxon>Pseudomonadota</taxon>
        <taxon>Alphaproteobacteria</taxon>
        <taxon>Sphingomonadales</taxon>
        <taxon>Sphingomonadaceae</taxon>
        <taxon>Sphingomonas</taxon>
    </lineage>
</organism>
<evidence type="ECO:0008006" key="4">
    <source>
        <dbReference type="Google" id="ProtNLM"/>
    </source>
</evidence>
<dbReference type="EMBL" id="JAHKRT010000008">
    <property type="protein sequence ID" value="MBU3079059.1"/>
    <property type="molecule type" value="Genomic_DNA"/>
</dbReference>
<comment type="caution">
    <text evidence="2">The sequence shown here is derived from an EMBL/GenBank/DDBJ whole genome shotgun (WGS) entry which is preliminary data.</text>
</comment>
<evidence type="ECO:0000256" key="1">
    <source>
        <dbReference type="SAM" id="SignalP"/>
    </source>
</evidence>
<proteinExistence type="predicted"/>
<feature type="signal peptide" evidence="1">
    <location>
        <begin position="1"/>
        <end position="21"/>
    </location>
</feature>
<feature type="chain" id="PRO_5046700490" description="Lipocalin-like domain-containing protein" evidence="1">
    <location>
        <begin position="22"/>
        <end position="165"/>
    </location>
</feature>
<keyword evidence="1" id="KW-0732">Signal</keyword>
<dbReference type="Proteomes" id="UP000776276">
    <property type="component" value="Unassembled WGS sequence"/>
</dbReference>
<name>A0ABS6BP53_9SPHN</name>
<evidence type="ECO:0000313" key="2">
    <source>
        <dbReference type="EMBL" id="MBU3079059.1"/>
    </source>
</evidence>
<gene>
    <name evidence="2" type="ORF">KOF26_14450</name>
</gene>
<protein>
    <recommendedName>
        <fullName evidence="4">Lipocalin-like domain-containing protein</fullName>
    </recommendedName>
</protein>
<accession>A0ABS6BP53</accession>
<reference evidence="2 3" key="1">
    <citation type="submission" date="2021-06" db="EMBL/GenBank/DDBJ databases">
        <title>Sphingomonas sp. XMGL2, whole genome shotgun sequencing project.</title>
        <authorList>
            <person name="Zhao G."/>
            <person name="Shen L."/>
        </authorList>
    </citation>
    <scope>NUCLEOTIDE SEQUENCE [LARGE SCALE GENOMIC DNA]</scope>
    <source>
        <strain evidence="2 3">XMGL2</strain>
    </source>
</reference>
<dbReference type="RefSeq" id="WP_216326461.1">
    <property type="nucleotide sequence ID" value="NZ_JAHKRT010000008.1"/>
</dbReference>
<sequence>MKIRTMMLAAGLMLSPSLAMAAPDFNGSWVRDRTASDPSFYPLYWLARSTQTAGGNQELVVQIQQTGGTLQVTNPQRPQRTYTLDGKPHSVSTDTGVQKANVTASLGADALTIATVGPYGGMPGNVSTTTTETWRLSPDGKVLTVSTVRASPAKQETLKEVYNRR</sequence>
<keyword evidence="3" id="KW-1185">Reference proteome</keyword>